<dbReference type="GO" id="GO:0050660">
    <property type="term" value="F:flavin adenine dinucleotide binding"/>
    <property type="evidence" value="ECO:0007669"/>
    <property type="project" value="InterPro"/>
</dbReference>
<dbReference type="GO" id="GO:0045454">
    <property type="term" value="P:cell redox homeostasis"/>
    <property type="evidence" value="ECO:0007669"/>
    <property type="project" value="InterPro"/>
</dbReference>
<name>A0A1I8N041_MUSDO</name>
<dbReference type="SUPFAM" id="SSF51905">
    <property type="entry name" value="FAD/NAD(P)-binding domain"/>
    <property type="match status" value="1"/>
</dbReference>
<dbReference type="GO" id="GO:0006749">
    <property type="term" value="P:glutathione metabolic process"/>
    <property type="evidence" value="ECO:0007669"/>
    <property type="project" value="TreeGrafter"/>
</dbReference>
<dbReference type="VEuPathDB" id="VectorBase:MDOMA2_019381"/>
<gene>
    <name evidence="9" type="primary">101896599</name>
</gene>
<protein>
    <recommendedName>
        <fullName evidence="8">FAD/NAD(P)-binding domain-containing protein</fullName>
    </recommendedName>
</protein>
<evidence type="ECO:0000256" key="2">
    <source>
        <dbReference type="ARBA" id="ARBA00007532"/>
    </source>
</evidence>
<evidence type="ECO:0000313" key="9">
    <source>
        <dbReference type="EnsemblMetazoa" id="MDOA010152-PA"/>
    </source>
</evidence>
<dbReference type="InterPro" id="IPR036188">
    <property type="entry name" value="FAD/NAD-bd_sf"/>
</dbReference>
<dbReference type="PRINTS" id="PR00411">
    <property type="entry name" value="PNDRDTASEI"/>
</dbReference>
<evidence type="ECO:0000256" key="3">
    <source>
        <dbReference type="ARBA" id="ARBA00022630"/>
    </source>
</evidence>
<dbReference type="GO" id="GO:0004362">
    <property type="term" value="F:glutathione-disulfide reductase (NADPH) activity"/>
    <property type="evidence" value="ECO:0007669"/>
    <property type="project" value="TreeGrafter"/>
</dbReference>
<dbReference type="PROSITE" id="PS00076">
    <property type="entry name" value="PYRIDINE_REDOX_1"/>
    <property type="match status" value="1"/>
</dbReference>
<evidence type="ECO:0000256" key="6">
    <source>
        <dbReference type="ARBA" id="ARBA00023157"/>
    </source>
</evidence>
<sequence>MFTIWNSRAAVTFIRSARLSIVSGNNSGIAADSSKRSFVTNLRQQQRNMSQAAGSHEYDYDLIVIGGGSGGLACAKEAVANGAKVACLDYVKPTPLGTKWGIGGTCVNVGCIPKKLMHQASLLGESIHEATAYGWEIPNKEAIKPKWENLVQ</sequence>
<evidence type="ECO:0000259" key="8">
    <source>
        <dbReference type="Pfam" id="PF07992"/>
    </source>
</evidence>
<comment type="cofactor">
    <cofactor evidence="1">
        <name>FAD</name>
        <dbReference type="ChEBI" id="CHEBI:57692"/>
    </cofactor>
</comment>
<dbReference type="GO" id="GO:0005829">
    <property type="term" value="C:cytosol"/>
    <property type="evidence" value="ECO:0007669"/>
    <property type="project" value="TreeGrafter"/>
</dbReference>
<keyword evidence="3" id="KW-0285">Flavoprotein</keyword>
<dbReference type="Pfam" id="PF07992">
    <property type="entry name" value="Pyr_redox_2"/>
    <property type="match status" value="1"/>
</dbReference>
<dbReference type="AlphaFoldDB" id="A0A1I8N041"/>
<keyword evidence="4" id="KW-0274">FAD</keyword>
<keyword evidence="5" id="KW-0560">Oxidoreductase</keyword>
<organism evidence="9">
    <name type="scientific">Musca domestica</name>
    <name type="common">House fly</name>
    <dbReference type="NCBI Taxonomy" id="7370"/>
    <lineage>
        <taxon>Eukaryota</taxon>
        <taxon>Metazoa</taxon>
        <taxon>Ecdysozoa</taxon>
        <taxon>Arthropoda</taxon>
        <taxon>Hexapoda</taxon>
        <taxon>Insecta</taxon>
        <taxon>Pterygota</taxon>
        <taxon>Neoptera</taxon>
        <taxon>Endopterygota</taxon>
        <taxon>Diptera</taxon>
        <taxon>Brachycera</taxon>
        <taxon>Muscomorpha</taxon>
        <taxon>Muscoidea</taxon>
        <taxon>Muscidae</taxon>
        <taxon>Musca</taxon>
    </lineage>
</organism>
<dbReference type="PANTHER" id="PTHR42737">
    <property type="entry name" value="GLUTATHIONE REDUCTASE"/>
    <property type="match status" value="1"/>
</dbReference>
<dbReference type="InterPro" id="IPR023753">
    <property type="entry name" value="FAD/NAD-binding_dom"/>
</dbReference>
<evidence type="ECO:0000256" key="5">
    <source>
        <dbReference type="ARBA" id="ARBA00023002"/>
    </source>
</evidence>
<keyword evidence="6" id="KW-1015">Disulfide bond</keyword>
<dbReference type="eggNOG" id="KOG4716">
    <property type="taxonomic scope" value="Eukaryota"/>
</dbReference>
<keyword evidence="7" id="KW-0676">Redox-active center</keyword>
<proteinExistence type="inferred from homology"/>
<feature type="domain" description="FAD/NAD(P)-binding" evidence="8">
    <location>
        <begin position="60"/>
        <end position="128"/>
    </location>
</feature>
<dbReference type="VEuPathDB" id="VectorBase:MDOA010152"/>
<reference evidence="9" key="1">
    <citation type="submission" date="2020-05" db="UniProtKB">
        <authorList>
            <consortium name="EnsemblMetazoa"/>
        </authorList>
    </citation>
    <scope>IDENTIFICATION</scope>
    <source>
        <strain evidence="9">Aabys</strain>
    </source>
</reference>
<evidence type="ECO:0000256" key="4">
    <source>
        <dbReference type="ARBA" id="ARBA00022827"/>
    </source>
</evidence>
<dbReference type="Gene3D" id="3.50.50.60">
    <property type="entry name" value="FAD/NAD(P)-binding domain"/>
    <property type="match status" value="1"/>
</dbReference>
<dbReference type="InterPro" id="IPR012999">
    <property type="entry name" value="Pyr_OxRdtase_I_AS"/>
</dbReference>
<dbReference type="GO" id="GO:0034599">
    <property type="term" value="P:cellular response to oxidative stress"/>
    <property type="evidence" value="ECO:0007669"/>
    <property type="project" value="TreeGrafter"/>
</dbReference>
<comment type="similarity">
    <text evidence="2">Belongs to the class-I pyridine nucleotide-disulfide oxidoreductase family.</text>
</comment>
<dbReference type="GO" id="GO:0005739">
    <property type="term" value="C:mitochondrion"/>
    <property type="evidence" value="ECO:0007669"/>
    <property type="project" value="TreeGrafter"/>
</dbReference>
<accession>A0A1I8N041</accession>
<dbReference type="EnsemblMetazoa" id="MDOA010152-RA">
    <property type="protein sequence ID" value="MDOA010152-PA"/>
    <property type="gene ID" value="MDOA010152"/>
</dbReference>
<evidence type="ECO:0000256" key="1">
    <source>
        <dbReference type="ARBA" id="ARBA00001974"/>
    </source>
</evidence>
<dbReference type="PANTHER" id="PTHR42737:SF2">
    <property type="entry name" value="GLUTATHIONE REDUCTASE"/>
    <property type="match status" value="1"/>
</dbReference>
<dbReference type="InterPro" id="IPR046952">
    <property type="entry name" value="GSHR/TRXR-like"/>
</dbReference>
<dbReference type="STRING" id="7370.A0A1I8N041"/>
<evidence type="ECO:0000256" key="7">
    <source>
        <dbReference type="ARBA" id="ARBA00023284"/>
    </source>
</evidence>